<protein>
    <submittedName>
        <fullName evidence="1">Uncharacterized protein</fullName>
    </submittedName>
</protein>
<keyword evidence="2" id="KW-1185">Reference proteome</keyword>
<dbReference type="Proteomes" id="UP001152876">
    <property type="component" value="Unassembled WGS sequence"/>
</dbReference>
<comment type="caution">
    <text evidence="1">The sequence shown here is derived from an EMBL/GenBank/DDBJ whole genome shotgun (WGS) entry which is preliminary data.</text>
</comment>
<evidence type="ECO:0000313" key="1">
    <source>
        <dbReference type="EMBL" id="MDG5978503.1"/>
    </source>
</evidence>
<accession>A0A9X4NV10</accession>
<proteinExistence type="predicted"/>
<organism evidence="1 2">
    <name type="scientific">Hydrogenophaga taeniospiralis CCUG 15921</name>
    <dbReference type="NCBI Taxonomy" id="1281780"/>
    <lineage>
        <taxon>Bacteria</taxon>
        <taxon>Pseudomonadati</taxon>
        <taxon>Pseudomonadota</taxon>
        <taxon>Betaproteobacteria</taxon>
        <taxon>Burkholderiales</taxon>
        <taxon>Comamonadaceae</taxon>
        <taxon>Hydrogenophaga</taxon>
    </lineage>
</organism>
<gene>
    <name evidence="1" type="ORF">H010_24864</name>
</gene>
<dbReference type="AlphaFoldDB" id="A0A9X4NV10"/>
<evidence type="ECO:0000313" key="2">
    <source>
        <dbReference type="Proteomes" id="UP001152876"/>
    </source>
</evidence>
<dbReference type="EMBL" id="AOGK01000048">
    <property type="protein sequence ID" value="MDG5978503.1"/>
    <property type="molecule type" value="Genomic_DNA"/>
</dbReference>
<reference evidence="1" key="1">
    <citation type="submission" date="2013-01" db="EMBL/GenBank/DDBJ databases">
        <title>Genome draft of Hydrogenophaga taeniospiralis 2K1.</title>
        <authorList>
            <person name="Gomila M."/>
            <person name="Lalucat J."/>
        </authorList>
    </citation>
    <scope>NUCLEOTIDE SEQUENCE</scope>
    <source>
        <strain evidence="1">CCUG 15921</strain>
    </source>
</reference>
<name>A0A9X4NV10_9BURK</name>
<sequence length="144" mass="17114">MEVIQRYRGSLPTLTADLFPRYRDSESAKVATTDMLRREFFHEDTGLYAELSKQMEAELSFNAPMEEELVQLRMRLFSKLPKFYINYDRKIFMHMVHGRSYESAALDGWWAAEGDFEHMIPTSQRYWVRDASEDFWAVTSFKNC</sequence>